<comment type="caution">
    <text evidence="1">The sequence shown here is derived from an EMBL/GenBank/DDBJ whole genome shotgun (WGS) entry which is preliminary data.</text>
</comment>
<evidence type="ECO:0000313" key="1">
    <source>
        <dbReference type="EMBL" id="KAJ8121132.1"/>
    </source>
</evidence>
<name>A0ACC2J0Y6_9PEZI</name>
<gene>
    <name evidence="1" type="ORF">ONZ43_g2339</name>
</gene>
<accession>A0ACC2J0Y6</accession>
<protein>
    <submittedName>
        <fullName evidence="1">Uncharacterized protein</fullName>
    </submittedName>
</protein>
<reference evidence="1" key="1">
    <citation type="submission" date="2022-11" db="EMBL/GenBank/DDBJ databases">
        <title>Genome Sequence of Nemania bipapillata.</title>
        <authorList>
            <person name="Buettner E."/>
        </authorList>
    </citation>
    <scope>NUCLEOTIDE SEQUENCE</scope>
    <source>
        <strain evidence="1">CP14</strain>
    </source>
</reference>
<proteinExistence type="predicted"/>
<dbReference type="EMBL" id="JAPESX010000472">
    <property type="protein sequence ID" value="KAJ8121132.1"/>
    <property type="molecule type" value="Genomic_DNA"/>
</dbReference>
<sequence>MKSTSQIHLRHQQHREISCKPMAYLETSLIISKTLWYFDFKLALGRLGKVGGGNPGSTDSDRAQTSTSSMMLLPGSTMDLI</sequence>
<keyword evidence="2" id="KW-1185">Reference proteome</keyword>
<evidence type="ECO:0000313" key="2">
    <source>
        <dbReference type="Proteomes" id="UP001153334"/>
    </source>
</evidence>
<organism evidence="1 2">
    <name type="scientific">Nemania bipapillata</name>
    <dbReference type="NCBI Taxonomy" id="110536"/>
    <lineage>
        <taxon>Eukaryota</taxon>
        <taxon>Fungi</taxon>
        <taxon>Dikarya</taxon>
        <taxon>Ascomycota</taxon>
        <taxon>Pezizomycotina</taxon>
        <taxon>Sordariomycetes</taxon>
        <taxon>Xylariomycetidae</taxon>
        <taxon>Xylariales</taxon>
        <taxon>Xylariaceae</taxon>
        <taxon>Nemania</taxon>
    </lineage>
</organism>
<dbReference type="Proteomes" id="UP001153334">
    <property type="component" value="Unassembled WGS sequence"/>
</dbReference>